<proteinExistence type="predicted"/>
<dbReference type="EMBL" id="JNVM01000024">
    <property type="protein sequence ID" value="KEQ23226.1"/>
    <property type="molecule type" value="Genomic_DNA"/>
</dbReference>
<keyword evidence="2" id="KW-1185">Reference proteome</keyword>
<gene>
    <name evidence="1" type="ORF">ET33_17880</name>
</gene>
<evidence type="ECO:0000313" key="2">
    <source>
        <dbReference type="Proteomes" id="UP000028123"/>
    </source>
</evidence>
<protein>
    <submittedName>
        <fullName evidence="1">Uncharacterized protein</fullName>
    </submittedName>
</protein>
<reference evidence="1 2" key="1">
    <citation type="submission" date="2014-06" db="EMBL/GenBank/DDBJ databases">
        <title>Draft genome sequence of Paenibacillus sp. MSt1.</title>
        <authorList>
            <person name="Aw Y.K."/>
            <person name="Ong K.S."/>
            <person name="Gan H.M."/>
            <person name="Lee S.M."/>
        </authorList>
    </citation>
    <scope>NUCLEOTIDE SEQUENCE [LARGE SCALE GENOMIC DNA]</scope>
    <source>
        <strain evidence="1 2">MSt1</strain>
    </source>
</reference>
<comment type="caution">
    <text evidence="1">The sequence shown here is derived from an EMBL/GenBank/DDBJ whole genome shotgun (WGS) entry which is preliminary data.</text>
</comment>
<dbReference type="Proteomes" id="UP000028123">
    <property type="component" value="Unassembled WGS sequence"/>
</dbReference>
<organism evidence="1 2">
    <name type="scientific">Paenibacillus tyrfis</name>
    <dbReference type="NCBI Taxonomy" id="1501230"/>
    <lineage>
        <taxon>Bacteria</taxon>
        <taxon>Bacillati</taxon>
        <taxon>Bacillota</taxon>
        <taxon>Bacilli</taxon>
        <taxon>Bacillales</taxon>
        <taxon>Paenibacillaceae</taxon>
        <taxon>Paenibacillus</taxon>
    </lineage>
</organism>
<sequence length="111" mass="12183">MLRKWSIVRIDVTRGWGYTLPVAAPPRKVKVIQGSSIRILCGDPESTGNFDLKLLSSGYFLWTKANANAPPVHTPPHSEARPEGTGLFLLPPSGFHSFRLAKSGMIYIHGV</sequence>
<name>A0A081NXQ3_9BACL</name>
<accession>A0A081NXQ3</accession>
<dbReference type="AlphaFoldDB" id="A0A081NXQ3"/>
<evidence type="ECO:0000313" key="1">
    <source>
        <dbReference type="EMBL" id="KEQ23226.1"/>
    </source>
</evidence>